<dbReference type="SUPFAM" id="SSF50129">
    <property type="entry name" value="GroES-like"/>
    <property type="match status" value="1"/>
</dbReference>
<feature type="domain" description="Enoyl reductase (ER)" evidence="2">
    <location>
        <begin position="10"/>
        <end position="318"/>
    </location>
</feature>
<proteinExistence type="predicted"/>
<dbReference type="Proteomes" id="UP000075806">
    <property type="component" value="Unassembled WGS sequence"/>
</dbReference>
<dbReference type="Pfam" id="PF08240">
    <property type="entry name" value="ADH_N"/>
    <property type="match status" value="1"/>
</dbReference>
<comment type="caution">
    <text evidence="3">The sequence shown here is derived from an EMBL/GenBank/DDBJ whole genome shotgun (WGS) entry which is preliminary data.</text>
</comment>
<evidence type="ECO:0000259" key="2">
    <source>
        <dbReference type="SMART" id="SM00829"/>
    </source>
</evidence>
<dbReference type="SUPFAM" id="SSF51735">
    <property type="entry name" value="NAD(P)-binding Rossmann-fold domains"/>
    <property type="match status" value="1"/>
</dbReference>
<sequence>MKSLVYKEYGEPSVLTIAEMPKPQIKENEILVKVEASGINPVDTYFRKGIRKVESFPHIPHFDMAGTVIELGSEVTTHQIGDRIWASNAKGASGEYVALDSSIAFPLNELPFTHGAAIAMPFLTAHLALFFRGELKEHDIVLIYGGSGAVGHAAIQLAKLKGSTVITTVSTKEKEKIAKAAGADYVINYVQSNVEEEIKKITNNQGGVSLILDMSLSENMEADLNMIKNGGKIITIGSPKNNTPPLLWRQLNQKNAALLGLLLFTVPKDEYIKAGKEISESISEGLIEAHQMEVFKLAEASTAHQALEAHQILGRAILVHS</sequence>
<gene>
    <name evidence="3" type="ORF">AZF04_11410</name>
</gene>
<dbReference type="InterPro" id="IPR011032">
    <property type="entry name" value="GroES-like_sf"/>
</dbReference>
<dbReference type="InterPro" id="IPR013154">
    <property type="entry name" value="ADH-like_N"/>
</dbReference>
<dbReference type="EMBL" id="LTAO01000037">
    <property type="protein sequence ID" value="KYG26942.1"/>
    <property type="molecule type" value="Genomic_DNA"/>
</dbReference>
<keyword evidence="4" id="KW-1185">Reference proteome</keyword>
<organism evidence="3 4">
    <name type="scientific">Alkalihalobacillus trypoxylicola</name>
    <dbReference type="NCBI Taxonomy" id="519424"/>
    <lineage>
        <taxon>Bacteria</taxon>
        <taxon>Bacillati</taxon>
        <taxon>Bacillota</taxon>
        <taxon>Bacilli</taxon>
        <taxon>Bacillales</taxon>
        <taxon>Bacillaceae</taxon>
        <taxon>Alkalihalobacillus</taxon>
    </lineage>
</organism>
<dbReference type="InterPro" id="IPR020843">
    <property type="entry name" value="ER"/>
</dbReference>
<keyword evidence="1" id="KW-0521">NADP</keyword>
<dbReference type="InterPro" id="IPR036291">
    <property type="entry name" value="NAD(P)-bd_dom_sf"/>
</dbReference>
<dbReference type="GO" id="GO:0016491">
    <property type="term" value="F:oxidoreductase activity"/>
    <property type="evidence" value="ECO:0007669"/>
    <property type="project" value="InterPro"/>
</dbReference>
<dbReference type="AlphaFoldDB" id="A0A161PXK6"/>
<dbReference type="CDD" id="cd08253">
    <property type="entry name" value="zeta_crystallin"/>
    <property type="match status" value="1"/>
</dbReference>
<dbReference type="InterPro" id="IPR051603">
    <property type="entry name" value="Zinc-ADH_QOR/CCCR"/>
</dbReference>
<accession>A0A161PXK6</accession>
<reference evidence="3" key="1">
    <citation type="submission" date="2016-02" db="EMBL/GenBank/DDBJ databases">
        <title>Genome sequence of Bacillus trypoxylicola KCTC 13244(T).</title>
        <authorList>
            <person name="Jeong H."/>
            <person name="Park S.-H."/>
            <person name="Choi S.-K."/>
        </authorList>
    </citation>
    <scope>NUCLEOTIDE SEQUENCE [LARGE SCALE GENOMIC DNA]</scope>
    <source>
        <strain evidence="3">KCTC 13244</strain>
    </source>
</reference>
<evidence type="ECO:0000313" key="4">
    <source>
        <dbReference type="Proteomes" id="UP000075806"/>
    </source>
</evidence>
<dbReference type="OrthoDB" id="9787435at2"/>
<protein>
    <submittedName>
        <fullName evidence="3">Quinone oxidoreductase</fullName>
    </submittedName>
</protein>
<name>A0A161PXK6_9BACI</name>
<dbReference type="Gene3D" id="3.40.50.720">
    <property type="entry name" value="NAD(P)-binding Rossmann-like Domain"/>
    <property type="match status" value="1"/>
</dbReference>
<evidence type="ECO:0000313" key="3">
    <source>
        <dbReference type="EMBL" id="KYG26942.1"/>
    </source>
</evidence>
<dbReference type="STRING" id="519424.AZF04_11410"/>
<dbReference type="Pfam" id="PF00107">
    <property type="entry name" value="ADH_zinc_N"/>
    <property type="match status" value="1"/>
</dbReference>
<dbReference type="InterPro" id="IPR013149">
    <property type="entry name" value="ADH-like_C"/>
</dbReference>
<dbReference type="SMART" id="SM00829">
    <property type="entry name" value="PKS_ER"/>
    <property type="match status" value="1"/>
</dbReference>
<dbReference type="PANTHER" id="PTHR44154:SF1">
    <property type="entry name" value="QUINONE OXIDOREDUCTASE"/>
    <property type="match status" value="1"/>
</dbReference>
<dbReference type="Gene3D" id="3.90.180.10">
    <property type="entry name" value="Medium-chain alcohol dehydrogenases, catalytic domain"/>
    <property type="match status" value="1"/>
</dbReference>
<dbReference type="PANTHER" id="PTHR44154">
    <property type="entry name" value="QUINONE OXIDOREDUCTASE"/>
    <property type="match status" value="1"/>
</dbReference>
<evidence type="ECO:0000256" key="1">
    <source>
        <dbReference type="ARBA" id="ARBA00022857"/>
    </source>
</evidence>
<dbReference type="RefSeq" id="WP_061949905.1">
    <property type="nucleotide sequence ID" value="NZ_LTAO01000037.1"/>
</dbReference>